<feature type="transmembrane region" description="Helical" evidence="6">
    <location>
        <begin position="119"/>
        <end position="141"/>
    </location>
</feature>
<accession>A0A411MKG5</accession>
<evidence type="ECO:0000256" key="6">
    <source>
        <dbReference type="SAM" id="Phobius"/>
    </source>
</evidence>
<dbReference type="GO" id="GO:0005886">
    <property type="term" value="C:plasma membrane"/>
    <property type="evidence" value="ECO:0007669"/>
    <property type="project" value="UniProtKB-SubCell"/>
</dbReference>
<keyword evidence="5 6" id="KW-0472">Membrane</keyword>
<keyword evidence="4 6" id="KW-1133">Transmembrane helix</keyword>
<feature type="transmembrane region" description="Helical" evidence="6">
    <location>
        <begin position="38"/>
        <end position="59"/>
    </location>
</feature>
<protein>
    <submittedName>
        <fullName evidence="7">LysE family translocator</fullName>
    </submittedName>
</protein>
<keyword evidence="3 6" id="KW-0812">Transmembrane</keyword>
<dbReference type="Proteomes" id="UP000291130">
    <property type="component" value="Chromosome"/>
</dbReference>
<organism evidence="7 8">
    <name type="scientific">Pseudomonas tructae</name>
    <dbReference type="NCBI Taxonomy" id="2518644"/>
    <lineage>
        <taxon>Bacteria</taxon>
        <taxon>Pseudomonadati</taxon>
        <taxon>Pseudomonadota</taxon>
        <taxon>Gammaproteobacteria</taxon>
        <taxon>Pseudomonadales</taxon>
        <taxon>Pseudomonadaceae</taxon>
        <taxon>Pseudomonas</taxon>
    </lineage>
</organism>
<dbReference type="EMBL" id="CP035952">
    <property type="protein sequence ID" value="QBF27293.1"/>
    <property type="molecule type" value="Genomic_DNA"/>
</dbReference>
<evidence type="ECO:0000256" key="1">
    <source>
        <dbReference type="ARBA" id="ARBA00004651"/>
    </source>
</evidence>
<dbReference type="GO" id="GO:0015171">
    <property type="term" value="F:amino acid transmembrane transporter activity"/>
    <property type="evidence" value="ECO:0007669"/>
    <property type="project" value="TreeGrafter"/>
</dbReference>
<comment type="subcellular location">
    <subcellularLocation>
        <location evidence="1">Cell membrane</location>
        <topology evidence="1">Multi-pass membrane protein</topology>
    </subcellularLocation>
</comment>
<dbReference type="InterPro" id="IPR001123">
    <property type="entry name" value="LeuE-type"/>
</dbReference>
<evidence type="ECO:0000313" key="7">
    <source>
        <dbReference type="EMBL" id="QBF27293.1"/>
    </source>
</evidence>
<dbReference type="PIRSF" id="PIRSF006324">
    <property type="entry name" value="LeuE"/>
    <property type="match status" value="1"/>
</dbReference>
<dbReference type="OrthoDB" id="9804822at2"/>
<evidence type="ECO:0000256" key="5">
    <source>
        <dbReference type="ARBA" id="ARBA00023136"/>
    </source>
</evidence>
<feature type="transmembrane region" description="Helical" evidence="6">
    <location>
        <begin position="6"/>
        <end position="26"/>
    </location>
</feature>
<feature type="transmembrane region" description="Helical" evidence="6">
    <location>
        <begin position="192"/>
        <end position="209"/>
    </location>
</feature>
<keyword evidence="8" id="KW-1185">Reference proteome</keyword>
<reference evidence="7 8" key="1">
    <citation type="submission" date="2019-02" db="EMBL/GenBank/DDBJ databases">
        <title>Complete genome sequence of Pseudomonas sp. SNU WT1 isolated from rainbow trout.</title>
        <authorList>
            <person name="Oh W.T."/>
            <person name="Park S.C."/>
        </authorList>
    </citation>
    <scope>NUCLEOTIDE SEQUENCE [LARGE SCALE GENOMIC DNA]</scope>
    <source>
        <strain evidence="7 8">SNU WT1</strain>
    </source>
</reference>
<name>A0A411MKG5_9PSED</name>
<dbReference type="PANTHER" id="PTHR30086:SF20">
    <property type="entry name" value="ARGININE EXPORTER PROTEIN ARGO-RELATED"/>
    <property type="match status" value="1"/>
</dbReference>
<dbReference type="RefSeq" id="WP_130265155.1">
    <property type="nucleotide sequence ID" value="NZ_CP035952.1"/>
</dbReference>
<dbReference type="AlphaFoldDB" id="A0A411MKG5"/>
<evidence type="ECO:0000256" key="2">
    <source>
        <dbReference type="ARBA" id="ARBA00022475"/>
    </source>
</evidence>
<feature type="transmembrane region" description="Helical" evidence="6">
    <location>
        <begin position="65"/>
        <end position="85"/>
    </location>
</feature>
<sequence length="210" mass="22492">MALHLWLTFSFAYLLTSLTPGPNVLLTVRNALRHGPAGMGVTLFGNLLAQLLVISAVAWGVGAMLLALPTAFLALKVIGAGYLIYLGARQLFARKASAVAATQAPEHLAQSKWRIGSEAFLVSASNPKTLIFFCAFLPQFLDHGRPIAEQFTVMYLTSAAIVCGVHSFYSFSAMRFSKHVKASRLVAALKRATGALFIGLGVRLLSARAV</sequence>
<proteinExistence type="predicted"/>
<evidence type="ECO:0000256" key="4">
    <source>
        <dbReference type="ARBA" id="ARBA00022989"/>
    </source>
</evidence>
<evidence type="ECO:0000256" key="3">
    <source>
        <dbReference type="ARBA" id="ARBA00022692"/>
    </source>
</evidence>
<gene>
    <name evidence="7" type="ORF">EXN22_16940</name>
</gene>
<dbReference type="KEGG" id="ptk:EXN22_16940"/>
<dbReference type="PANTHER" id="PTHR30086">
    <property type="entry name" value="ARGININE EXPORTER PROTEIN ARGO"/>
    <property type="match status" value="1"/>
</dbReference>
<dbReference type="Pfam" id="PF01810">
    <property type="entry name" value="LysE"/>
    <property type="match status" value="1"/>
</dbReference>
<keyword evidence="2" id="KW-1003">Cell membrane</keyword>
<feature type="transmembrane region" description="Helical" evidence="6">
    <location>
        <begin position="153"/>
        <end position="171"/>
    </location>
</feature>
<evidence type="ECO:0000313" key="8">
    <source>
        <dbReference type="Proteomes" id="UP000291130"/>
    </source>
</evidence>